<sequence length="71" mass="7870">MEQGEPPLWSRRKTAGIRVCTGLTCVFRGTAALHPTERIAPASSIHSVHRNFSEIPLVEQNSKLTRRNMAG</sequence>
<accession>A0AA45BE55</accession>
<dbReference type="AlphaFoldDB" id="A0AA45BE55"/>
<dbReference type="Proteomes" id="UP000237632">
    <property type="component" value="Unassembled WGS sequence"/>
</dbReference>
<evidence type="ECO:0000313" key="2">
    <source>
        <dbReference type="Proteomes" id="UP000237632"/>
    </source>
</evidence>
<reference evidence="1 2" key="1">
    <citation type="submission" date="2018-03" db="EMBL/GenBank/DDBJ databases">
        <authorList>
            <person name="Nguyen K."/>
            <person name="Fouts D."/>
            <person name="Sutton G."/>
        </authorList>
    </citation>
    <scope>NUCLEOTIDE SEQUENCE [LARGE SCALE GENOMIC DNA]</scope>
    <source>
        <strain evidence="1 2">AU3578</strain>
    </source>
</reference>
<gene>
    <name evidence="1" type="ORF">C6T65_15880</name>
</gene>
<name>A0AA45BE55_BURVI</name>
<protein>
    <submittedName>
        <fullName evidence="1">Uncharacterized protein</fullName>
    </submittedName>
</protein>
<dbReference type="EMBL" id="PVHK01000115">
    <property type="protein sequence ID" value="PRH41381.1"/>
    <property type="molecule type" value="Genomic_DNA"/>
</dbReference>
<evidence type="ECO:0000313" key="1">
    <source>
        <dbReference type="EMBL" id="PRH41381.1"/>
    </source>
</evidence>
<proteinExistence type="predicted"/>
<organism evidence="1 2">
    <name type="scientific">Burkholderia vietnamiensis</name>
    <dbReference type="NCBI Taxonomy" id="60552"/>
    <lineage>
        <taxon>Bacteria</taxon>
        <taxon>Pseudomonadati</taxon>
        <taxon>Pseudomonadota</taxon>
        <taxon>Betaproteobacteria</taxon>
        <taxon>Burkholderiales</taxon>
        <taxon>Burkholderiaceae</taxon>
        <taxon>Burkholderia</taxon>
        <taxon>Burkholderia cepacia complex</taxon>
    </lineage>
</organism>
<comment type="caution">
    <text evidence="1">The sequence shown here is derived from an EMBL/GenBank/DDBJ whole genome shotgun (WGS) entry which is preliminary data.</text>
</comment>